<dbReference type="RefSeq" id="WP_023931143.1">
    <property type="nucleotide sequence ID" value="NZ_DF196808.1"/>
</dbReference>
<dbReference type="HOGENOM" id="CLU_2397062_0_0_6"/>
<keyword evidence="1" id="KW-0472">Membrane</keyword>
<dbReference type="EMBL" id="DF196808">
    <property type="protein sequence ID" value="GAD28587.1"/>
    <property type="molecule type" value="Genomic_DNA"/>
</dbReference>
<proteinExistence type="predicted"/>
<protein>
    <submittedName>
        <fullName evidence="2">Uncharacterized protein</fullName>
    </submittedName>
</protein>
<organism evidence="2 3">
    <name type="scientific">Photobacterium leiognathi lrivu.4.1</name>
    <dbReference type="NCBI Taxonomy" id="1248232"/>
    <lineage>
        <taxon>Bacteria</taxon>
        <taxon>Pseudomonadati</taxon>
        <taxon>Pseudomonadota</taxon>
        <taxon>Gammaproteobacteria</taxon>
        <taxon>Vibrionales</taxon>
        <taxon>Vibrionaceae</taxon>
        <taxon>Photobacterium</taxon>
    </lineage>
</organism>
<dbReference type="AlphaFoldDB" id="V5F6X2"/>
<sequence>MTYDTSTIIAFIIVASFCSTMLYVFFISVKNALVHLRYQLLTKEDVPKKTVQQAVRVNINGQSKFERIFELPSYARKERGFHFPMNINDLKGK</sequence>
<accession>V5F6X2</accession>
<name>V5F6X2_PHOLE</name>
<evidence type="ECO:0000256" key="1">
    <source>
        <dbReference type="SAM" id="Phobius"/>
    </source>
</evidence>
<feature type="transmembrane region" description="Helical" evidence="1">
    <location>
        <begin position="6"/>
        <end position="29"/>
    </location>
</feature>
<reference evidence="3" key="1">
    <citation type="submission" date="2012-12" db="EMBL/GenBank/DDBJ databases">
        <title>Genome Sequence of Photobacterium leiognathi lrivu.4.1.</title>
        <authorList>
            <person name="Urbanczyk H."/>
            <person name="Ogura Y."/>
            <person name="Hayashi T."/>
            <person name="Dunlap P.V."/>
        </authorList>
    </citation>
    <scope>NUCLEOTIDE SEQUENCE [LARGE SCALE GENOMIC DNA]</scope>
    <source>
        <strain evidence="3">lrivu.4.1</strain>
    </source>
</reference>
<gene>
    <name evidence="2" type="ORF">PLEI_0228</name>
</gene>
<evidence type="ECO:0000313" key="2">
    <source>
        <dbReference type="EMBL" id="GAD28587.1"/>
    </source>
</evidence>
<keyword evidence="1" id="KW-1133">Transmembrane helix</keyword>
<evidence type="ECO:0000313" key="3">
    <source>
        <dbReference type="Proteomes" id="UP000030675"/>
    </source>
</evidence>
<keyword evidence="1" id="KW-0812">Transmembrane</keyword>
<dbReference type="Proteomes" id="UP000030675">
    <property type="component" value="Unassembled WGS sequence"/>
</dbReference>